<evidence type="ECO:0000256" key="3">
    <source>
        <dbReference type="ARBA" id="ARBA00011952"/>
    </source>
</evidence>
<dbReference type="EC" id="5.3.1.9" evidence="3"/>
<dbReference type="GO" id="GO:0006096">
    <property type="term" value="P:glycolytic process"/>
    <property type="evidence" value="ECO:0007669"/>
    <property type="project" value="UniProtKB-UniPathway"/>
</dbReference>
<gene>
    <name evidence="8" type="ORF">E4U02_05970</name>
</gene>
<evidence type="ECO:0000256" key="2">
    <source>
        <dbReference type="ARBA" id="ARBA00006542"/>
    </source>
</evidence>
<sequence length="205" mass="21874">MRTEDIYGAPVRLAPDAEGTLEGSDGRYEKRLSDLAGLYRDDAAYARALEADQGEPVYWVESSTPSQVAGALTIGVSCLRPGTIGNEFAMTRGHIHRTVGAAELYYGLSGRGVMLMDALDGDSRAVEITPGVAVHVPGGWIHRSVNVGDELFTTLFCYATDAGQDYDVIAHAGGMRSLIVRGAGGAWAQVPNPDHRGYRSGETDE</sequence>
<comment type="catalytic activity">
    <reaction evidence="6">
        <text>alpha-D-glucose 6-phosphate = beta-D-fructose 6-phosphate</text>
        <dbReference type="Rhea" id="RHEA:11816"/>
        <dbReference type="ChEBI" id="CHEBI:57634"/>
        <dbReference type="ChEBI" id="CHEBI:58225"/>
        <dbReference type="EC" id="5.3.1.9"/>
    </reaction>
</comment>
<accession>A0A4Y9FVQ9</accession>
<comment type="pathway">
    <text evidence="1">Carbohydrate degradation; glycolysis; D-glyceraldehyde 3-phosphate and glycerone phosphate from D-glucose: step 2/4.</text>
</comment>
<reference evidence="8 9" key="1">
    <citation type="submission" date="2019-03" db="EMBL/GenBank/DDBJ databases">
        <title>Diversity of the mouse oral microbiome.</title>
        <authorList>
            <person name="Joseph S."/>
            <person name="Aduse-Opoku J."/>
            <person name="Curtis M."/>
            <person name="Wade W."/>
            <person name="Hashim A."/>
        </authorList>
    </citation>
    <scope>NUCLEOTIDE SEQUENCE [LARGE SCALE GENOMIC DNA]</scope>
    <source>
        <strain evidence="8 9">P1012</strain>
    </source>
</reference>
<keyword evidence="9" id="KW-1185">Reference proteome</keyword>
<evidence type="ECO:0000313" key="8">
    <source>
        <dbReference type="EMBL" id="TFU33418.1"/>
    </source>
</evidence>
<dbReference type="GO" id="GO:0004347">
    <property type="term" value="F:glucose-6-phosphate isomerase activity"/>
    <property type="evidence" value="ECO:0007669"/>
    <property type="project" value="UniProtKB-EC"/>
</dbReference>
<evidence type="ECO:0000256" key="6">
    <source>
        <dbReference type="ARBA" id="ARBA00029321"/>
    </source>
</evidence>
<evidence type="ECO:0000256" key="5">
    <source>
        <dbReference type="ARBA" id="ARBA00023152"/>
    </source>
</evidence>
<keyword evidence="4" id="KW-0312">Gluconeogenesis</keyword>
<evidence type="ECO:0000256" key="4">
    <source>
        <dbReference type="ARBA" id="ARBA00022432"/>
    </source>
</evidence>
<dbReference type="GO" id="GO:0006094">
    <property type="term" value="P:gluconeogenesis"/>
    <property type="evidence" value="ECO:0007669"/>
    <property type="project" value="UniProtKB-KW"/>
</dbReference>
<dbReference type="UniPathway" id="UPA00109">
    <property type="reaction ID" value="UER00181"/>
</dbReference>
<organism evidence="8 9">
    <name type="scientific">Microbacterium paludicola</name>
    <dbReference type="NCBI Taxonomy" id="300019"/>
    <lineage>
        <taxon>Bacteria</taxon>
        <taxon>Bacillati</taxon>
        <taxon>Actinomycetota</taxon>
        <taxon>Actinomycetes</taxon>
        <taxon>Micrococcales</taxon>
        <taxon>Microbacteriaceae</taxon>
        <taxon>Microbacterium</taxon>
    </lineage>
</organism>
<keyword evidence="5" id="KW-0324">Glycolysis</keyword>
<dbReference type="InterPro" id="IPR011051">
    <property type="entry name" value="RmlC_Cupin_sf"/>
</dbReference>
<dbReference type="Proteomes" id="UP000298358">
    <property type="component" value="Unassembled WGS sequence"/>
</dbReference>
<dbReference type="InterPro" id="IPR014710">
    <property type="entry name" value="RmlC-like_jellyroll"/>
</dbReference>
<dbReference type="OrthoDB" id="5592106at2"/>
<dbReference type="EMBL" id="SPQB01000009">
    <property type="protein sequence ID" value="TFU33418.1"/>
    <property type="molecule type" value="Genomic_DNA"/>
</dbReference>
<name>A0A4Y9FVQ9_9MICO</name>
<dbReference type="CDD" id="cd02218">
    <property type="entry name" value="cupin_PGI"/>
    <property type="match status" value="1"/>
</dbReference>
<dbReference type="AlphaFoldDB" id="A0A4Y9FVQ9"/>
<dbReference type="RefSeq" id="WP_135113913.1">
    <property type="nucleotide sequence ID" value="NZ_JADGLL010000009.1"/>
</dbReference>
<dbReference type="SUPFAM" id="SSF51182">
    <property type="entry name" value="RmlC-like cupins"/>
    <property type="match status" value="1"/>
</dbReference>
<dbReference type="InterPro" id="IPR010551">
    <property type="entry name" value="G6P_isomerase_prok"/>
</dbReference>
<dbReference type="GO" id="GO:0005737">
    <property type="term" value="C:cytoplasm"/>
    <property type="evidence" value="ECO:0007669"/>
    <property type="project" value="InterPro"/>
</dbReference>
<feature type="domain" description="Glucose-6-phosphate isomerase prokaryote" evidence="7">
    <location>
        <begin position="30"/>
        <end position="193"/>
    </location>
</feature>
<comment type="similarity">
    <text evidence="2">Belongs to the archaeal-type GPI family.</text>
</comment>
<dbReference type="Gene3D" id="2.60.120.10">
    <property type="entry name" value="Jelly Rolls"/>
    <property type="match status" value="1"/>
</dbReference>
<proteinExistence type="inferred from homology"/>
<evidence type="ECO:0000259" key="7">
    <source>
        <dbReference type="Pfam" id="PF06560"/>
    </source>
</evidence>
<protein>
    <recommendedName>
        <fullName evidence="3">glucose-6-phosphate isomerase</fullName>
        <ecNumber evidence="3">5.3.1.9</ecNumber>
    </recommendedName>
</protein>
<evidence type="ECO:0000313" key="9">
    <source>
        <dbReference type="Proteomes" id="UP000298358"/>
    </source>
</evidence>
<evidence type="ECO:0000256" key="1">
    <source>
        <dbReference type="ARBA" id="ARBA00004926"/>
    </source>
</evidence>
<dbReference type="Pfam" id="PF06560">
    <property type="entry name" value="GPI"/>
    <property type="match status" value="1"/>
</dbReference>
<comment type="caution">
    <text evidence="8">The sequence shown here is derived from an EMBL/GenBank/DDBJ whole genome shotgun (WGS) entry which is preliminary data.</text>
</comment>
<keyword evidence="8" id="KW-0413">Isomerase</keyword>